<evidence type="ECO:0000259" key="3">
    <source>
        <dbReference type="PROSITE" id="PS50011"/>
    </source>
</evidence>
<feature type="domain" description="Protein kinase" evidence="3">
    <location>
        <begin position="127"/>
        <end position="453"/>
    </location>
</feature>
<protein>
    <submittedName>
        <fullName evidence="4">ABC transporter</fullName>
    </submittedName>
</protein>
<evidence type="ECO:0000256" key="1">
    <source>
        <dbReference type="ARBA" id="ARBA00009670"/>
    </source>
</evidence>
<dbReference type="InterPro" id="IPR011009">
    <property type="entry name" value="Kinase-like_dom_sf"/>
</dbReference>
<dbReference type="CDD" id="cd05121">
    <property type="entry name" value="ABC1_ADCK3-like"/>
    <property type="match status" value="1"/>
</dbReference>
<dbReference type="GO" id="GO:0005524">
    <property type="term" value="F:ATP binding"/>
    <property type="evidence" value="ECO:0007669"/>
    <property type="project" value="InterPro"/>
</dbReference>
<dbReference type="PANTHER" id="PTHR10566">
    <property type="entry name" value="CHAPERONE-ACTIVITY OF BC1 COMPLEX CABC1 -RELATED"/>
    <property type="match status" value="1"/>
</dbReference>
<feature type="transmembrane region" description="Helical" evidence="2">
    <location>
        <begin position="529"/>
        <end position="555"/>
    </location>
</feature>
<dbReference type="Gene3D" id="1.10.510.10">
    <property type="entry name" value="Transferase(Phosphotransferase) domain 1"/>
    <property type="match status" value="1"/>
</dbReference>
<accession>A0A265E9H4</accession>
<evidence type="ECO:0000256" key="2">
    <source>
        <dbReference type="SAM" id="Phobius"/>
    </source>
</evidence>
<keyword evidence="2" id="KW-1133">Transmembrane helix</keyword>
<dbReference type="PROSITE" id="PS50011">
    <property type="entry name" value="PROTEIN_KINASE_DOM"/>
    <property type="match status" value="1"/>
</dbReference>
<dbReference type="Pfam" id="PF03109">
    <property type="entry name" value="ABC1"/>
    <property type="match status" value="1"/>
</dbReference>
<dbReference type="InterPro" id="IPR050154">
    <property type="entry name" value="UbiB_kinase"/>
</dbReference>
<evidence type="ECO:0000313" key="5">
    <source>
        <dbReference type="Proteomes" id="UP000216682"/>
    </source>
</evidence>
<dbReference type="SUPFAM" id="SSF56112">
    <property type="entry name" value="Protein kinase-like (PK-like)"/>
    <property type="match status" value="1"/>
</dbReference>
<sequence>MIFEKRLQHIKRYREIALAFSKSGFGYIVEELGLDEVLSLPKRILLKQDPEHVEKTRGERIRLFLEEMGPTFVKIGQVASTRPDLVPEDIINELSKLQSHVPPFPYEEVEALMEESLGARVSDIFDTLEPETIGSASIGQVHRGVLTTGEAVAVKVQRPNIEKIVRNDLEILHNLAMMAESRLEWARQYQLMDMIEEFSRAIIDELDYTIEGRNTEKIGRQFTDDETVHIPTIFWEITTKNVLVMEYIDGIGISDFNAIEEKGYSRERLAERLTHAIFHQILIEGFFHGDPHPGNITIMEDEVIGFMDFGMVGKMTKEMKANFGSLLIAMMRKDADGVVRAITHMGVVPDEVDMKALKKDAELLRDKYYDIPLSRMNLGEAVQDIFDIANTHRIKLPTDFTMLGKTILTLESIVRQLDPDFSIVDVAEPFGRQLLKERYNPKNITDRAWHQWLDFSDDLQDTSHNLHEFSKGLKGKKVPVELEMRRSEQFMKRLDRLGNRLSFSIVLLSFSIIMVGLIISSALSDQTNVILSIPAVEIGSVVALIMFIGMIYSIFRSGRF</sequence>
<comment type="similarity">
    <text evidence="1">Belongs to the protein kinase superfamily. ADCK protein kinase family.</text>
</comment>
<proteinExistence type="inferred from homology"/>
<dbReference type="PANTHER" id="PTHR10566:SF113">
    <property type="entry name" value="PROTEIN ACTIVITY OF BC1 COMPLEX KINASE 7, CHLOROPLASTIC"/>
    <property type="match status" value="1"/>
</dbReference>
<evidence type="ECO:0000313" key="4">
    <source>
        <dbReference type="EMBL" id="OZT78227.1"/>
    </source>
</evidence>
<keyword evidence="2" id="KW-0472">Membrane</keyword>
<name>A0A265E9H4_9STAP</name>
<dbReference type="Proteomes" id="UP000216682">
    <property type="component" value="Unassembled WGS sequence"/>
</dbReference>
<feature type="transmembrane region" description="Helical" evidence="2">
    <location>
        <begin position="501"/>
        <end position="523"/>
    </location>
</feature>
<reference evidence="4 5" key="1">
    <citation type="submission" date="2017-07" db="EMBL/GenBank/DDBJ databases">
        <title>Shotgun whole genome sequences of three halophilic bacterial isolates.</title>
        <authorList>
            <person name="Pozzo T."/>
            <person name="Higdon S.M."/>
            <person name="Quillaguaman J."/>
        </authorList>
    </citation>
    <scope>NUCLEOTIDE SEQUENCE [LARGE SCALE GENOMIC DNA]</scope>
    <source>
        <strain evidence="4 5">BU-1</strain>
    </source>
</reference>
<dbReference type="RefSeq" id="WP_094905697.1">
    <property type="nucleotide sequence ID" value="NZ_NPEZ01000001.1"/>
</dbReference>
<dbReference type="InterPro" id="IPR004147">
    <property type="entry name" value="ABC1_dom"/>
</dbReference>
<dbReference type="EMBL" id="NPEZ01000001">
    <property type="protein sequence ID" value="OZT78227.1"/>
    <property type="molecule type" value="Genomic_DNA"/>
</dbReference>
<dbReference type="GO" id="GO:0004672">
    <property type="term" value="F:protein kinase activity"/>
    <property type="evidence" value="ECO:0007669"/>
    <property type="project" value="InterPro"/>
</dbReference>
<dbReference type="InterPro" id="IPR000719">
    <property type="entry name" value="Prot_kinase_dom"/>
</dbReference>
<dbReference type="AlphaFoldDB" id="A0A265E9H4"/>
<comment type="caution">
    <text evidence="4">The sequence shown here is derived from an EMBL/GenBank/DDBJ whole genome shotgun (WGS) entry which is preliminary data.</text>
</comment>
<gene>
    <name evidence="4" type="ORF">CFN03_02805</name>
</gene>
<organism evidence="4 5">
    <name type="scientific">Salinicoccus roseus</name>
    <dbReference type="NCBI Taxonomy" id="45670"/>
    <lineage>
        <taxon>Bacteria</taxon>
        <taxon>Bacillati</taxon>
        <taxon>Bacillota</taxon>
        <taxon>Bacilli</taxon>
        <taxon>Bacillales</taxon>
        <taxon>Staphylococcaceae</taxon>
        <taxon>Salinicoccus</taxon>
    </lineage>
</organism>
<keyword evidence="2" id="KW-0812">Transmembrane</keyword>